<dbReference type="InterPro" id="IPR001619">
    <property type="entry name" value="Sec1-like"/>
</dbReference>
<protein>
    <submittedName>
        <fullName evidence="2">Uncharacterized protein</fullName>
    </submittedName>
</protein>
<name>A0AAD3H903_9STRA</name>
<dbReference type="EMBL" id="BLLK01000047">
    <property type="protein sequence ID" value="GFH54815.1"/>
    <property type="molecule type" value="Genomic_DNA"/>
</dbReference>
<dbReference type="Gene3D" id="3.40.50.2060">
    <property type="match status" value="1"/>
</dbReference>
<dbReference type="Gene3D" id="3.40.50.1910">
    <property type="match status" value="1"/>
</dbReference>
<comment type="caution">
    <text evidence="2">The sequence shown here is derived from an EMBL/GenBank/DDBJ whole genome shotgun (WGS) entry which is preliminary data.</text>
</comment>
<evidence type="ECO:0000313" key="2">
    <source>
        <dbReference type="EMBL" id="GFH54815.1"/>
    </source>
</evidence>
<gene>
    <name evidence="2" type="ORF">CTEN210_11291</name>
</gene>
<dbReference type="Gene3D" id="3.90.830.10">
    <property type="entry name" value="Syntaxin Binding Protein 1, Chain A, domain 2"/>
    <property type="match status" value="1"/>
</dbReference>
<accession>A0AAD3H903</accession>
<dbReference type="PANTHER" id="PTHR11679">
    <property type="entry name" value="VESICLE PROTEIN SORTING-ASSOCIATED"/>
    <property type="match status" value="1"/>
</dbReference>
<organism evidence="2 3">
    <name type="scientific">Chaetoceros tenuissimus</name>
    <dbReference type="NCBI Taxonomy" id="426638"/>
    <lineage>
        <taxon>Eukaryota</taxon>
        <taxon>Sar</taxon>
        <taxon>Stramenopiles</taxon>
        <taxon>Ochrophyta</taxon>
        <taxon>Bacillariophyta</taxon>
        <taxon>Coscinodiscophyceae</taxon>
        <taxon>Chaetocerotophycidae</taxon>
        <taxon>Chaetocerotales</taxon>
        <taxon>Chaetocerotaceae</taxon>
        <taxon>Chaetoceros</taxon>
    </lineage>
</organism>
<dbReference type="InterPro" id="IPR036045">
    <property type="entry name" value="Sec1-like_sf"/>
</dbReference>
<comment type="similarity">
    <text evidence="1">Belongs to the STXBP/unc-18/SEC1 family.</text>
</comment>
<dbReference type="GO" id="GO:0016192">
    <property type="term" value="P:vesicle-mediated transport"/>
    <property type="evidence" value="ECO:0007669"/>
    <property type="project" value="InterPro"/>
</dbReference>
<dbReference type="Proteomes" id="UP001054902">
    <property type="component" value="Unassembled WGS sequence"/>
</dbReference>
<evidence type="ECO:0000313" key="3">
    <source>
        <dbReference type="Proteomes" id="UP001054902"/>
    </source>
</evidence>
<reference evidence="2 3" key="1">
    <citation type="journal article" date="2021" name="Sci. Rep.">
        <title>The genome of the diatom Chaetoceros tenuissimus carries an ancient integrated fragment of an extant virus.</title>
        <authorList>
            <person name="Hongo Y."/>
            <person name="Kimura K."/>
            <person name="Takaki Y."/>
            <person name="Yoshida Y."/>
            <person name="Baba S."/>
            <person name="Kobayashi G."/>
            <person name="Nagasaki K."/>
            <person name="Hano T."/>
            <person name="Tomaru Y."/>
        </authorList>
    </citation>
    <scope>NUCLEOTIDE SEQUENCE [LARGE SCALE GENOMIC DNA]</scope>
    <source>
        <strain evidence="2 3">NIES-3715</strain>
    </source>
</reference>
<dbReference type="Gene3D" id="1.25.40.60">
    <property type="match status" value="1"/>
</dbReference>
<dbReference type="SUPFAM" id="SSF56815">
    <property type="entry name" value="Sec1/munc18-like (SM) proteins"/>
    <property type="match status" value="1"/>
</dbReference>
<dbReference type="Pfam" id="PF00995">
    <property type="entry name" value="Sec1"/>
    <property type="match status" value="1"/>
</dbReference>
<dbReference type="AlphaFoldDB" id="A0AAD3H903"/>
<sequence>MSRFRRNSNYEEEEPAPDGLLPIVEKTLQTDVFAKTRNIWNGDMVLIVDEESVRVISNVIGMYKLMENRIYLVEQITKARAPNKRSAPIYFLSPTKSSIEKLIEDWTPSRKRKESLYADEVFLYFTNSLSDELFNMIKRCKPLVKRLKALSEVNLDFLVKQNRAFHFDMDPTEVFASIFRRTTAVSEMENVIADKLVTLCATLNEYPHIRFKENSKVGKKLAVLFNEKFTKFIASNKTWWYHGDPDHTERGRSTLLILSRSDDCLTPLIHEFTYQAMVNDLLEVRDDKITVQTQGEDGPVTKDVLLNENDELWVELRGKHIADVIQTLSTRIREIVNSSTGMVHSRGKEGKTLSLNQMANALKALPEYKEVMSKLSQHMYIAHKCMDIFKKRGLLDLSELEQTLATGKNDEGRAPKVSEMVDLVEEQLKMTRDPVTRFRLLAIMIISQNGLKPADQGRLFAAAQLRPEESDALQNLEQLGIPLIQAITAARTGFRGDRIVARKTESDNSGSEYSSSRYACDLKEVLQSMAEGQLSIDEYPSIFPLPEDAYATSMTGGGIASVRAKSSKYSKGNTVVSRGGSRQLVFIAGGMCYSELRACEELMAAGGPEVIAGGTNFCSPGSFIESLASFKN</sequence>
<dbReference type="PIRSF" id="PIRSF005715">
    <property type="entry name" value="VPS45_Sec1"/>
    <property type="match status" value="1"/>
</dbReference>
<dbReference type="InterPro" id="IPR043127">
    <property type="entry name" value="Sec-1-like_dom3a"/>
</dbReference>
<dbReference type="InterPro" id="IPR027482">
    <property type="entry name" value="Sec1-like_dom2"/>
</dbReference>
<keyword evidence="3" id="KW-1185">Reference proteome</keyword>
<evidence type="ECO:0000256" key="1">
    <source>
        <dbReference type="ARBA" id="ARBA00009884"/>
    </source>
</evidence>
<proteinExistence type="inferred from homology"/>
<dbReference type="InterPro" id="IPR043154">
    <property type="entry name" value="Sec-1-like_dom1"/>
</dbReference>